<gene>
    <name evidence="2" type="primary">PARPA_01006.1 scaffold 1359</name>
</gene>
<dbReference type="Proteomes" id="UP000054107">
    <property type="component" value="Unassembled WGS sequence"/>
</dbReference>
<organism evidence="2 3">
    <name type="scientific">Parasitella parasitica</name>
    <dbReference type="NCBI Taxonomy" id="35722"/>
    <lineage>
        <taxon>Eukaryota</taxon>
        <taxon>Fungi</taxon>
        <taxon>Fungi incertae sedis</taxon>
        <taxon>Mucoromycota</taxon>
        <taxon>Mucoromycotina</taxon>
        <taxon>Mucoromycetes</taxon>
        <taxon>Mucorales</taxon>
        <taxon>Mucorineae</taxon>
        <taxon>Mucoraceae</taxon>
        <taxon>Parasitella</taxon>
    </lineage>
</organism>
<accession>A0A0B7MX44</accession>
<feature type="region of interest" description="Disordered" evidence="1">
    <location>
        <begin position="106"/>
        <end position="141"/>
    </location>
</feature>
<name>A0A0B7MX44_9FUNG</name>
<sequence>MEYLKKSIAENNFSIKAFYTELKAPTKDSADKAFRSIINSFSQYTLTKKNKQLVSFANNVRTANFGVLESPEAYDYWTVSMDNRAISKRVYSRALKENELADEPLKAKKKTKITEQETDSQSSQSSILSSSSLKSSTSDLRSSQSSTTITKLWSNWNTFVDLFLSSSYDDLDVNEFSLEFLGIITLGNNIGNRQTRSKYPKDLVTSANKLLKLEKQDVFSKYESSLYETFFSALKTSADNCHKLLLKKSLAVEATNDPSLSFCYKFFLTFVKQIFVKRGLERISRSESAYSFRVVWNFMDIVADSLPSSEFLPGEARLQAITNELIRQELSTKSYYNADGIIIDLNSSIELCLLEVSGPFLNDNTQKITTDLVKAAYGLLAMLHTVAHDYVYADLNIFKKFKVVFIHAANEKVRLWTLSLVSDKLYVLNRITSSILPTDPSTAENDMRSMTNLFWQAKASSRLKQSQKLLSDLETSHKKNKLLVEKDSIQPVQQLDDFLVEVAEIKLASRVKHAEDLDVNSSPIRPDDAYMTILEESLEAE</sequence>
<dbReference type="OrthoDB" id="2231239at2759"/>
<protein>
    <submittedName>
        <fullName evidence="2">Uncharacterized protein</fullName>
    </submittedName>
</protein>
<feature type="compositionally biased region" description="Low complexity" evidence="1">
    <location>
        <begin position="120"/>
        <end position="141"/>
    </location>
</feature>
<dbReference type="AlphaFoldDB" id="A0A0B7MX44"/>
<proteinExistence type="predicted"/>
<evidence type="ECO:0000313" key="3">
    <source>
        <dbReference type="Proteomes" id="UP000054107"/>
    </source>
</evidence>
<keyword evidence="3" id="KW-1185">Reference proteome</keyword>
<evidence type="ECO:0000256" key="1">
    <source>
        <dbReference type="SAM" id="MobiDB-lite"/>
    </source>
</evidence>
<dbReference type="EMBL" id="LN719426">
    <property type="protein sequence ID" value="CEP07698.1"/>
    <property type="molecule type" value="Genomic_DNA"/>
</dbReference>
<reference evidence="2 3" key="1">
    <citation type="submission" date="2014-09" db="EMBL/GenBank/DDBJ databases">
        <authorList>
            <person name="Ellenberger Sabrina"/>
        </authorList>
    </citation>
    <scope>NUCLEOTIDE SEQUENCE [LARGE SCALE GENOMIC DNA]</scope>
    <source>
        <strain evidence="2 3">CBS 412.66</strain>
    </source>
</reference>
<evidence type="ECO:0000313" key="2">
    <source>
        <dbReference type="EMBL" id="CEP07698.1"/>
    </source>
</evidence>